<dbReference type="PaxDb" id="6239-Y75B8A.29.1"/>
<dbReference type="WormBase" id="Y75B8A.29">
    <property type="protein sequence ID" value="CE23040"/>
    <property type="gene ID" value="WBGene00013560"/>
    <property type="gene designation" value="zip-12"/>
</dbReference>
<dbReference type="GeneID" id="176655"/>
<dbReference type="CTD" id="176655"/>
<reference evidence="3 4" key="1">
    <citation type="journal article" date="1998" name="Science">
        <title>Genome sequence of the nematode C. elegans: a platform for investigating biology.</title>
        <authorList>
            <consortium name="The C. elegans sequencing consortium"/>
            <person name="Sulson J.E."/>
            <person name="Waterston R."/>
        </authorList>
    </citation>
    <scope>NUCLEOTIDE SEQUENCE [LARGE SCALE GENOMIC DNA]</scope>
    <source>
        <strain evidence="3 4">Bristol N2</strain>
    </source>
</reference>
<feature type="coiled-coil region" evidence="1">
    <location>
        <begin position="133"/>
        <end position="207"/>
    </location>
</feature>
<dbReference type="UCSC" id="Y75B8A.29.1">
    <property type="organism name" value="c. elegans"/>
</dbReference>
<dbReference type="KEGG" id="cel:CELE_Y75B8A.29"/>
<dbReference type="FunCoup" id="Q9XW80">
    <property type="interactions" value="3"/>
</dbReference>
<dbReference type="PhylomeDB" id="Q9XW80"/>
<gene>
    <name evidence="3 5" type="primary">zip-12</name>
    <name evidence="3" type="ORF">CELE_Y75B8A.29</name>
    <name evidence="5" type="ORF">Y75B8A.29</name>
</gene>
<evidence type="ECO:0000313" key="5">
    <source>
        <dbReference type="WormBase" id="Y75B8A.29"/>
    </source>
</evidence>
<keyword evidence="1" id="KW-0175">Coiled coil</keyword>
<proteinExistence type="predicted"/>
<evidence type="ECO:0000256" key="2">
    <source>
        <dbReference type="SAM" id="MobiDB-lite"/>
    </source>
</evidence>
<dbReference type="HOGENOM" id="CLU_063120_0_0_1"/>
<dbReference type="SMR" id="Q9XW80"/>
<evidence type="ECO:0000313" key="4">
    <source>
        <dbReference type="Proteomes" id="UP000001940"/>
    </source>
</evidence>
<evidence type="ECO:0000313" key="3">
    <source>
        <dbReference type="EMBL" id="CAA22089.1"/>
    </source>
</evidence>
<dbReference type="IntAct" id="Q9XW80">
    <property type="interactions" value="14"/>
</dbReference>
<dbReference type="AlphaFoldDB" id="Q9XW80"/>
<dbReference type="Proteomes" id="UP000001940">
    <property type="component" value="Chromosome III"/>
</dbReference>
<dbReference type="PIR" id="T27389">
    <property type="entry name" value="T27389"/>
</dbReference>
<dbReference type="eggNOG" id="ENOG502TFU5">
    <property type="taxonomic scope" value="Eukaryota"/>
</dbReference>
<organism evidence="3 4">
    <name type="scientific">Caenorhabditis elegans</name>
    <dbReference type="NCBI Taxonomy" id="6239"/>
    <lineage>
        <taxon>Eukaryota</taxon>
        <taxon>Metazoa</taxon>
        <taxon>Ecdysozoa</taxon>
        <taxon>Nematoda</taxon>
        <taxon>Chromadorea</taxon>
        <taxon>Rhabditida</taxon>
        <taxon>Rhabditina</taxon>
        <taxon>Rhabditomorpha</taxon>
        <taxon>Rhabditoidea</taxon>
        <taxon>Rhabditidae</taxon>
        <taxon>Peloderinae</taxon>
        <taxon>Caenorhabditis</taxon>
    </lineage>
</organism>
<sequence>MNNETSGSRDMILKHFDSTQNNQNSVKLEHESSDNNESSGSQNFVFNFLMSQLQNMGPVEIKQEVEAKMLDDIEDEYTDNNYNEGYSKMDTDGDLEWEEEFKKLNKDPSKMDKREQERHRQMAKNREYARKCVQKKKDQRKHAEIRSNQIKKRIQLLKNKTAIKEKNANFAVDLRKMMSEIGVERLKLEYENEKMELNKKFAEMFAQDETVNLNFHRLASAREEFEKAAEDLRLKNGVIGTLGSRKIRAKQQMEWRQHLYQISAHEHEHHRETKLAELADEYVKQTVPKAAPLVTSIPKDMLDQLIKNNKTLDLEELCRFVADNLCLLQNDNDDKESVVK</sequence>
<dbReference type="OMA" id="KQQMEWR"/>
<dbReference type="EMBL" id="BX284603">
    <property type="protein sequence ID" value="CAA22089.1"/>
    <property type="molecule type" value="Genomic_DNA"/>
</dbReference>
<dbReference type="Bgee" id="WBGene00013560">
    <property type="expression patterns" value="Expressed in material anatomical entity and 5 other cell types or tissues"/>
</dbReference>
<name>Q9XW80_CAEEL</name>
<keyword evidence="4" id="KW-1185">Reference proteome</keyword>
<evidence type="ECO:0000256" key="1">
    <source>
        <dbReference type="SAM" id="Coils"/>
    </source>
</evidence>
<feature type="region of interest" description="Disordered" evidence="2">
    <location>
        <begin position="107"/>
        <end position="127"/>
    </location>
</feature>
<dbReference type="AGR" id="WB:WBGene00013560"/>
<protein>
    <submittedName>
        <fullName evidence="3">BZIP domain-containing protein</fullName>
    </submittedName>
</protein>
<dbReference type="OrthoDB" id="10446665at2759"/>
<feature type="region of interest" description="Disordered" evidence="2">
    <location>
        <begin position="1"/>
        <end position="39"/>
    </location>
</feature>
<dbReference type="InParanoid" id="Q9XW80"/>
<dbReference type="RefSeq" id="NP_001369823.1">
    <property type="nucleotide sequence ID" value="NM_001383009.2"/>
</dbReference>
<accession>Q9XW80</accession>